<comment type="caution">
    <text evidence="9">The sequence shown here is derived from an EMBL/GenBank/DDBJ whole genome shotgun (WGS) entry which is preliminary data.</text>
</comment>
<dbReference type="InterPro" id="IPR011044">
    <property type="entry name" value="Quino_amine_DH_bsu"/>
</dbReference>
<dbReference type="Pfam" id="PF12896">
    <property type="entry name" value="ANAPC4"/>
    <property type="match status" value="1"/>
</dbReference>
<dbReference type="RefSeq" id="XP_064707765.1">
    <property type="nucleotide sequence ID" value="XM_064856589.1"/>
</dbReference>
<evidence type="ECO:0000256" key="3">
    <source>
        <dbReference type="ARBA" id="ARBA00022776"/>
    </source>
</evidence>
<reference evidence="9 10" key="1">
    <citation type="submission" date="2023-08" db="EMBL/GenBank/DDBJ databases">
        <title>Black Yeasts Isolated from many extreme environments.</title>
        <authorList>
            <person name="Coleine C."/>
            <person name="Stajich J.E."/>
            <person name="Selbmann L."/>
        </authorList>
    </citation>
    <scope>NUCLEOTIDE SEQUENCE [LARGE SCALE GENOMIC DNA]</scope>
    <source>
        <strain evidence="9 10">CCFEE 5792</strain>
    </source>
</reference>
<keyword evidence="2" id="KW-0132">Cell division</keyword>
<dbReference type="GO" id="GO:0031145">
    <property type="term" value="P:anaphase-promoting complex-dependent catabolic process"/>
    <property type="evidence" value="ECO:0007669"/>
    <property type="project" value="InterPro"/>
</dbReference>
<evidence type="ECO:0000256" key="5">
    <source>
        <dbReference type="ARBA" id="ARBA00023306"/>
    </source>
</evidence>
<feature type="compositionally biased region" description="Low complexity" evidence="6">
    <location>
        <begin position="146"/>
        <end position="161"/>
    </location>
</feature>
<keyword evidence="5" id="KW-0131">Cell cycle</keyword>
<dbReference type="Proteomes" id="UP001358417">
    <property type="component" value="Unassembled WGS sequence"/>
</dbReference>
<dbReference type="InterPro" id="IPR024790">
    <property type="entry name" value="APC4_long_dom"/>
</dbReference>
<feature type="domain" description="Anaphase-promoting complex subunit 4 long" evidence="8">
    <location>
        <begin position="368"/>
        <end position="563"/>
    </location>
</feature>
<dbReference type="PANTHER" id="PTHR13260:SF0">
    <property type="entry name" value="ANAPHASE-PROMOTING COMPLEX SUBUNIT 4"/>
    <property type="match status" value="1"/>
</dbReference>
<name>A0AAV9NDS1_9EURO</name>
<dbReference type="EMBL" id="JAVRRD010000009">
    <property type="protein sequence ID" value="KAK5055334.1"/>
    <property type="molecule type" value="Genomic_DNA"/>
</dbReference>
<dbReference type="AlphaFoldDB" id="A0AAV9NDS1"/>
<keyword evidence="4" id="KW-0833">Ubl conjugation pathway</keyword>
<dbReference type="InterPro" id="IPR024977">
    <property type="entry name" value="Apc4-like_WD40_dom"/>
</dbReference>
<evidence type="ECO:0000256" key="1">
    <source>
        <dbReference type="ARBA" id="ARBA00016067"/>
    </source>
</evidence>
<dbReference type="GO" id="GO:0070979">
    <property type="term" value="P:protein K11-linked ubiquitination"/>
    <property type="evidence" value="ECO:0007669"/>
    <property type="project" value="TreeGrafter"/>
</dbReference>
<keyword evidence="3" id="KW-0498">Mitosis</keyword>
<keyword evidence="10" id="KW-1185">Reference proteome</keyword>
<evidence type="ECO:0000259" key="8">
    <source>
        <dbReference type="Pfam" id="PF12896"/>
    </source>
</evidence>
<evidence type="ECO:0000256" key="2">
    <source>
        <dbReference type="ARBA" id="ARBA00022618"/>
    </source>
</evidence>
<sequence>MHQIATRILTEPCIPTLTDSGPNLFAYCPTMDLVATVSQPGVRGKAAVDVWRLNGQNVFGANFDHDSESEDEGDGEDDGGGQVEKRGEGTGQDDEVLRRRKVRGLCWRRDGQVLAVACFDSSVALINAFTGKIAHHLHTNLPPGVPISTSPSSSFTSSPSRSQKRRSRTSKGVGSNEAEPESTATVKTRTNVSCISWTTHFATPSPLLIRKSLEVGRDTEKAVTLDQILGLKADIDRLLSLKADLPGELSAIDIEASLPKLATLPPIGVGSGDDVFSSRGSLDAIFHAANTGLNGAVDVLIVGLQEHEGTGRCAVHLEIFDSFTIGAVDVGSCFPTSGRGAKVRAITSHPYLSLAFLLLEQPDFSLHVACLDMSFIPQTGRNLPLVARKVTQLGNLLRYVSQVQMQLSAEIKAAFDLPSRFLRNINESLAEADPDADFSFAAHHLAVTGDCDPRVREWLVDEVGNRGLKRWEKAVGDCLDVVRRMTSECLQPALERMQVILSRLDGLAKFSGTRERLGLNEQAIRRVRETVDVLGLVAEDMLIDVGVEIREFGSFMRWLTWECEVEALEEGSERAEELRESWTGEQELRAVLDYVGGAMNQSRLKRYIDAGNPGGEDAATKKSFDEETDTGFYADFTERRRRRTGSNTDYRSPTLRELLERLRKQCDVVFGQIAETFRKSLLTSYLFSVPGQYDGNMLDVRVMPDQIREDTYSLVILAKDHRGQLQLTVADIQMQTGKRIKMAITSNTALTIAQVTEILDAKIVDDEFVMVLAASTEGDARLYTRAISTEAEQNEWELRHVFDDGKMDAGMKPARLEANGRAGRRVVAVVDQAGLGFVVFDLDTGLDVDGKQGTEDEVMTG</sequence>
<feature type="region of interest" description="Disordered" evidence="6">
    <location>
        <begin position="144"/>
        <end position="185"/>
    </location>
</feature>
<feature type="region of interest" description="Disordered" evidence="6">
    <location>
        <begin position="61"/>
        <end position="95"/>
    </location>
</feature>
<evidence type="ECO:0000313" key="10">
    <source>
        <dbReference type="Proteomes" id="UP001358417"/>
    </source>
</evidence>
<dbReference type="GO" id="GO:0051301">
    <property type="term" value="P:cell division"/>
    <property type="evidence" value="ECO:0007669"/>
    <property type="project" value="UniProtKB-KW"/>
</dbReference>
<dbReference type="GO" id="GO:0034399">
    <property type="term" value="C:nuclear periphery"/>
    <property type="evidence" value="ECO:0007669"/>
    <property type="project" value="TreeGrafter"/>
</dbReference>
<proteinExistence type="predicted"/>
<organism evidence="9 10">
    <name type="scientific">Exophiala bonariae</name>
    <dbReference type="NCBI Taxonomy" id="1690606"/>
    <lineage>
        <taxon>Eukaryota</taxon>
        <taxon>Fungi</taxon>
        <taxon>Dikarya</taxon>
        <taxon>Ascomycota</taxon>
        <taxon>Pezizomycotina</taxon>
        <taxon>Eurotiomycetes</taxon>
        <taxon>Chaetothyriomycetidae</taxon>
        <taxon>Chaetothyriales</taxon>
        <taxon>Herpotrichiellaceae</taxon>
        <taxon>Exophiala</taxon>
    </lineage>
</organism>
<dbReference type="Pfam" id="PF12894">
    <property type="entry name" value="ANAPC4_WD40"/>
    <property type="match status" value="1"/>
</dbReference>
<accession>A0AAV9NDS1</accession>
<dbReference type="InterPro" id="IPR024789">
    <property type="entry name" value="APC4"/>
</dbReference>
<feature type="domain" description="Anaphase-promoting complex subunit 4-like WD40" evidence="7">
    <location>
        <begin position="26"/>
        <end position="140"/>
    </location>
</feature>
<dbReference type="SUPFAM" id="SSF50969">
    <property type="entry name" value="YVTN repeat-like/Quinoprotein amine dehydrogenase"/>
    <property type="match status" value="1"/>
</dbReference>
<dbReference type="PANTHER" id="PTHR13260">
    <property type="entry name" value="ANAPHASE PROMOTING COMPLEX SUBUNIT 4 APC4"/>
    <property type="match status" value="1"/>
</dbReference>
<gene>
    <name evidence="9" type="ORF">LTR84_013084</name>
</gene>
<feature type="compositionally biased region" description="Acidic residues" evidence="6">
    <location>
        <begin position="67"/>
        <end position="79"/>
    </location>
</feature>
<dbReference type="GeneID" id="89981220"/>
<evidence type="ECO:0000259" key="7">
    <source>
        <dbReference type="Pfam" id="PF12894"/>
    </source>
</evidence>
<dbReference type="GO" id="GO:0005680">
    <property type="term" value="C:anaphase-promoting complex"/>
    <property type="evidence" value="ECO:0007669"/>
    <property type="project" value="InterPro"/>
</dbReference>
<protein>
    <recommendedName>
        <fullName evidence="1">Anaphase-promoting complex subunit 4</fullName>
    </recommendedName>
</protein>
<evidence type="ECO:0000256" key="4">
    <source>
        <dbReference type="ARBA" id="ARBA00022786"/>
    </source>
</evidence>
<evidence type="ECO:0000256" key="6">
    <source>
        <dbReference type="SAM" id="MobiDB-lite"/>
    </source>
</evidence>
<evidence type="ECO:0000313" key="9">
    <source>
        <dbReference type="EMBL" id="KAK5055334.1"/>
    </source>
</evidence>